<evidence type="ECO:0000256" key="1">
    <source>
        <dbReference type="SAM" id="MobiDB-lite"/>
    </source>
</evidence>
<dbReference type="EMBL" id="CM000951">
    <property type="protein sequence ID" value="EDY56563.1"/>
    <property type="molecule type" value="Genomic_DNA"/>
</dbReference>
<dbReference type="PANTHER" id="PTHR42060:SF1">
    <property type="entry name" value="NHL REPEAT-CONTAINING PROTEIN"/>
    <property type="match status" value="1"/>
</dbReference>
<dbReference type="Proteomes" id="UP000002785">
    <property type="component" value="Chromosome"/>
</dbReference>
<protein>
    <recommendedName>
        <fullName evidence="4">SMP-30/Gluconolactonase/LRE-like region domain-containing protein</fullName>
    </recommendedName>
</protein>
<dbReference type="SUPFAM" id="SSF63829">
    <property type="entry name" value="Calcium-dependent phosphotriesterase"/>
    <property type="match status" value="1"/>
</dbReference>
<name>B5HUQ8_STRX2</name>
<accession>B5HUQ8</accession>
<organism evidence="2 3">
    <name type="scientific">Streptomyces sviceus (strain ATCC 29083 / DSM 924 / JCM 4929 / NBRC 13980 / NCIMB 11184 / NRRL 5439 / UC 5370)</name>
    <dbReference type="NCBI Taxonomy" id="463191"/>
    <lineage>
        <taxon>Bacteria</taxon>
        <taxon>Bacillati</taxon>
        <taxon>Actinomycetota</taxon>
        <taxon>Actinomycetes</taxon>
        <taxon>Kitasatosporales</taxon>
        <taxon>Streptomycetaceae</taxon>
        <taxon>Streptomyces</taxon>
    </lineage>
</organism>
<dbReference type="InterPro" id="IPR052998">
    <property type="entry name" value="Hetero-Diels-Alderase-like"/>
</dbReference>
<evidence type="ECO:0000313" key="2">
    <source>
        <dbReference type="EMBL" id="EDY56563.1"/>
    </source>
</evidence>
<dbReference type="InterPro" id="IPR011042">
    <property type="entry name" value="6-blade_b-propeller_TolB-like"/>
</dbReference>
<dbReference type="PANTHER" id="PTHR42060">
    <property type="entry name" value="NHL REPEAT-CONTAINING PROTEIN-RELATED"/>
    <property type="match status" value="1"/>
</dbReference>
<feature type="region of interest" description="Disordered" evidence="1">
    <location>
        <begin position="1"/>
        <end position="37"/>
    </location>
</feature>
<keyword evidence="3" id="KW-1185">Reference proteome</keyword>
<sequence>MSRSSSSSAPSSPTAGPQPPRAGSGPSAEAHQENHPMHVRTSLTTLAATAVLLASAATATAATQPLSAPHITNHFQLAASQQPENITVDRAGTAYLTFSFARQIVRVTPGSRPHVLATLPAPAKANTPNLGKAFVGGIARADDGTLYVTYATGTADLTGVWVVRPGGRPHRIAALPADGLPNGLALDQHTNKLYVTDSVHGVIYRLPACGGKATVWAKGTQLEPTTFAGANGLKLHNGSVWATNLDRGTVLRIPVTAKGTAGKIQVRASGMPSIDDFAFTGHGDTLLAARDDNQVDLVRPDGTHTTVLTPADGLQTPTSIAVHDSKVYVPSAAYMTGKDPNLLIARLGR</sequence>
<dbReference type="HOGENOM" id="CLU_865793_0_0_11"/>
<evidence type="ECO:0000313" key="3">
    <source>
        <dbReference type="Proteomes" id="UP000002785"/>
    </source>
</evidence>
<feature type="compositionally biased region" description="Low complexity" evidence="1">
    <location>
        <begin position="1"/>
        <end position="15"/>
    </location>
</feature>
<dbReference type="Gene3D" id="2.120.10.30">
    <property type="entry name" value="TolB, C-terminal domain"/>
    <property type="match status" value="1"/>
</dbReference>
<dbReference type="eggNOG" id="COG0823">
    <property type="taxonomic scope" value="Bacteria"/>
</dbReference>
<dbReference type="AlphaFoldDB" id="B5HUQ8"/>
<proteinExistence type="predicted"/>
<gene>
    <name evidence="2" type="ORF">SSEG_09127</name>
</gene>
<reference evidence="2" key="1">
    <citation type="submission" date="2009-10" db="EMBL/GenBank/DDBJ databases">
        <title>The genome sequence of Streptomyces sviceus strain ATCC 29083.</title>
        <authorList>
            <consortium name="The Broad Institute Genome Sequencing Platform"/>
            <consortium name="Broad Institute Microbial Sequencing Center"/>
            <person name="Fischbach M."/>
            <person name="Godfrey P."/>
            <person name="Ward D."/>
            <person name="Young S."/>
            <person name="Zeng Q."/>
            <person name="Koehrsen M."/>
            <person name="Alvarado L."/>
            <person name="Berlin A.M."/>
            <person name="Bochicchio J."/>
            <person name="Borenstein D."/>
            <person name="Chapman S.B."/>
            <person name="Chen Z."/>
            <person name="Engels R."/>
            <person name="Freedman E."/>
            <person name="Gellesch M."/>
            <person name="Goldberg J."/>
            <person name="Griggs A."/>
            <person name="Gujja S."/>
            <person name="Heilman E.R."/>
            <person name="Heiman D.I."/>
            <person name="Hepburn T.A."/>
            <person name="Howarth C."/>
            <person name="Jen D."/>
            <person name="Larson L."/>
            <person name="Lewis B."/>
            <person name="Mehta T."/>
            <person name="Park D."/>
            <person name="Pearson M."/>
            <person name="Richards J."/>
            <person name="Roberts A."/>
            <person name="Saif S."/>
            <person name="Shea T.D."/>
            <person name="Shenoy N."/>
            <person name="Sisk P."/>
            <person name="Stolte C."/>
            <person name="Sykes S.N."/>
            <person name="Thomson T."/>
            <person name="Walk T."/>
            <person name="White J."/>
            <person name="Yandava C."/>
            <person name="Straight P."/>
            <person name="Clardy J."/>
            <person name="Hung D."/>
            <person name="Kolter R."/>
            <person name="Mekalanos J."/>
            <person name="Walker S."/>
            <person name="Walsh C.T."/>
            <person name="Wieland-Brown L.C."/>
            <person name="Haas B."/>
            <person name="Nusbaum C."/>
            <person name="Birren B."/>
        </authorList>
    </citation>
    <scope>NUCLEOTIDE SEQUENCE [LARGE SCALE GENOMIC DNA]</scope>
    <source>
        <strain evidence="2">ATCC 29083</strain>
    </source>
</reference>
<evidence type="ECO:0008006" key="4">
    <source>
        <dbReference type="Google" id="ProtNLM"/>
    </source>
</evidence>